<accession>A7S5Q8</accession>
<dbReference type="AlphaFoldDB" id="A7S5Q8"/>
<dbReference type="InterPro" id="IPR013761">
    <property type="entry name" value="SAM/pointed_sf"/>
</dbReference>
<dbReference type="Gene3D" id="1.10.150.50">
    <property type="entry name" value="Transcription Factor, Ets-1"/>
    <property type="match status" value="1"/>
</dbReference>
<dbReference type="HOGENOM" id="CLU_1257395_0_0_1"/>
<feature type="region of interest" description="Disordered" evidence="1">
    <location>
        <begin position="199"/>
        <end position="220"/>
    </location>
</feature>
<reference evidence="2 3" key="1">
    <citation type="journal article" date="2007" name="Science">
        <title>Sea anemone genome reveals ancestral eumetazoan gene repertoire and genomic organization.</title>
        <authorList>
            <person name="Putnam N.H."/>
            <person name="Srivastava M."/>
            <person name="Hellsten U."/>
            <person name="Dirks B."/>
            <person name="Chapman J."/>
            <person name="Salamov A."/>
            <person name="Terry A."/>
            <person name="Shapiro H."/>
            <person name="Lindquist E."/>
            <person name="Kapitonov V.V."/>
            <person name="Jurka J."/>
            <person name="Genikhovich G."/>
            <person name="Grigoriev I.V."/>
            <person name="Lucas S.M."/>
            <person name="Steele R.E."/>
            <person name="Finnerty J.R."/>
            <person name="Technau U."/>
            <person name="Martindale M.Q."/>
            <person name="Rokhsar D.S."/>
        </authorList>
    </citation>
    <scope>NUCLEOTIDE SEQUENCE [LARGE SCALE GENOMIC DNA]</scope>
    <source>
        <strain evidence="3">CH2 X CH6</strain>
    </source>
</reference>
<evidence type="ECO:0000313" key="3">
    <source>
        <dbReference type="Proteomes" id="UP000001593"/>
    </source>
</evidence>
<dbReference type="Proteomes" id="UP000001593">
    <property type="component" value="Unassembled WGS sequence"/>
</dbReference>
<gene>
    <name evidence="2" type="ORF">NEMVEDRAFT_v1g243047</name>
</gene>
<proteinExistence type="predicted"/>
<dbReference type="EMBL" id="DS469584">
    <property type="protein sequence ID" value="EDO40947.1"/>
    <property type="molecule type" value="Genomic_DNA"/>
</dbReference>
<evidence type="ECO:0000313" key="2">
    <source>
        <dbReference type="EMBL" id="EDO40947.1"/>
    </source>
</evidence>
<sequence>MAFQDFLSSCGLKDVSRVFTILDREELDDIAVLRRCSEDDLLKCGLKMGEVKKIKWKLEEIVVPASEGELMVSLPKEPPSCGSFSVPGIVCFSNTSKFETPGRIYSSELRDASPEDLLSKKGQREKGTRSQKLFVRLLRDCANSAGLWRDPPELSTIPQDKWNLFFNEIDTAAPCLASHHSEVRQRLGQMLVNRRKYQRDLNTGKRKLKQRGMTENQTTD</sequence>
<dbReference type="OrthoDB" id="5970811at2759"/>
<dbReference type="KEGG" id="nve:5512662"/>
<name>A7S5Q8_NEMVE</name>
<dbReference type="InParanoid" id="A7S5Q8"/>
<keyword evidence="3" id="KW-1185">Reference proteome</keyword>
<organism evidence="2 3">
    <name type="scientific">Nematostella vectensis</name>
    <name type="common">Starlet sea anemone</name>
    <dbReference type="NCBI Taxonomy" id="45351"/>
    <lineage>
        <taxon>Eukaryota</taxon>
        <taxon>Metazoa</taxon>
        <taxon>Cnidaria</taxon>
        <taxon>Anthozoa</taxon>
        <taxon>Hexacorallia</taxon>
        <taxon>Actiniaria</taxon>
        <taxon>Edwardsiidae</taxon>
        <taxon>Nematostella</taxon>
    </lineage>
</organism>
<protein>
    <recommendedName>
        <fullName evidence="4">SAM domain-containing protein</fullName>
    </recommendedName>
</protein>
<evidence type="ECO:0008006" key="4">
    <source>
        <dbReference type="Google" id="ProtNLM"/>
    </source>
</evidence>
<evidence type="ECO:0000256" key="1">
    <source>
        <dbReference type="SAM" id="MobiDB-lite"/>
    </source>
</evidence>